<dbReference type="RefSeq" id="WP_055578348.1">
    <property type="nucleotide sequence ID" value="NZ_LKTM01000168.1"/>
</dbReference>
<dbReference type="SUPFAM" id="SSF53335">
    <property type="entry name" value="S-adenosyl-L-methionine-dependent methyltransferases"/>
    <property type="match status" value="1"/>
</dbReference>
<protein>
    <recommendedName>
        <fullName evidence="2">Methyltransferase domain-containing protein</fullName>
    </recommendedName>
</protein>
<evidence type="ECO:0000256" key="1">
    <source>
        <dbReference type="ARBA" id="ARBA00022679"/>
    </source>
</evidence>
<reference evidence="3 4" key="1">
    <citation type="submission" date="2015-10" db="EMBL/GenBank/DDBJ databases">
        <title>Mycobacterium gordonae draft genome assembly.</title>
        <authorList>
            <person name="Ustinova V."/>
            <person name="Smirnova T."/>
            <person name="Blagodatskikh K."/>
            <person name="Varlamov D."/>
            <person name="Larionova E."/>
            <person name="Chernousova L."/>
        </authorList>
    </citation>
    <scope>NUCLEOTIDE SEQUENCE [LARGE SCALE GENOMIC DNA]</scope>
    <source>
        <strain evidence="3 4">CTRI 14-8773</strain>
    </source>
</reference>
<evidence type="ECO:0000259" key="2">
    <source>
        <dbReference type="Pfam" id="PF13649"/>
    </source>
</evidence>
<dbReference type="OrthoDB" id="7062303at2"/>
<dbReference type="EMBL" id="LKTM01000168">
    <property type="protein sequence ID" value="KQH78755.1"/>
    <property type="molecule type" value="Genomic_DNA"/>
</dbReference>
<dbReference type="GO" id="GO:0016740">
    <property type="term" value="F:transferase activity"/>
    <property type="evidence" value="ECO:0007669"/>
    <property type="project" value="UniProtKB-KW"/>
</dbReference>
<keyword evidence="1" id="KW-0808">Transferase</keyword>
<name>A0A0Q2RTZ9_MYCGO</name>
<evidence type="ECO:0000313" key="3">
    <source>
        <dbReference type="EMBL" id="KQH78755.1"/>
    </source>
</evidence>
<dbReference type="PANTHER" id="PTHR43861:SF3">
    <property type="entry name" value="PUTATIVE (AFU_ORTHOLOGUE AFUA_2G14390)-RELATED"/>
    <property type="match status" value="1"/>
</dbReference>
<dbReference type="CDD" id="cd02440">
    <property type="entry name" value="AdoMet_MTases"/>
    <property type="match status" value="1"/>
</dbReference>
<accession>A0A0Q2RTZ9</accession>
<dbReference type="Gene3D" id="3.40.50.150">
    <property type="entry name" value="Vaccinia Virus protein VP39"/>
    <property type="match status" value="1"/>
</dbReference>
<dbReference type="PANTHER" id="PTHR43861">
    <property type="entry name" value="TRANS-ACONITATE 2-METHYLTRANSFERASE-RELATED"/>
    <property type="match status" value="1"/>
</dbReference>
<comment type="caution">
    <text evidence="3">The sequence shown here is derived from an EMBL/GenBank/DDBJ whole genome shotgun (WGS) entry which is preliminary data.</text>
</comment>
<dbReference type="AlphaFoldDB" id="A0A0Q2RTZ9"/>
<sequence>MPTENTPASPITADGSLVEIYRRVSVIDEVNLITAHLEPGGSVLDLGSGAGRIANPLADNGFQVSAVDDSADMLTHVRGARTVQARIEDLRLPEKYDVVLLASSLVNYPGVDARRGLLATVAHHLKPTGKAIIQWRPPDWFGRRPAGSYHRADGDMQQTMTILHNDGDVVLGEFTLEYGGQSLTQSFEAHRVSVDDFRSLLDEVGLTLDTQDPDSAEWLIASARS</sequence>
<dbReference type="Pfam" id="PF13649">
    <property type="entry name" value="Methyltransf_25"/>
    <property type="match status" value="1"/>
</dbReference>
<dbReference type="InterPro" id="IPR029063">
    <property type="entry name" value="SAM-dependent_MTases_sf"/>
</dbReference>
<evidence type="ECO:0000313" key="4">
    <source>
        <dbReference type="Proteomes" id="UP000051677"/>
    </source>
</evidence>
<dbReference type="InterPro" id="IPR041698">
    <property type="entry name" value="Methyltransf_25"/>
</dbReference>
<organism evidence="3 4">
    <name type="scientific">Mycobacterium gordonae</name>
    <dbReference type="NCBI Taxonomy" id="1778"/>
    <lineage>
        <taxon>Bacteria</taxon>
        <taxon>Bacillati</taxon>
        <taxon>Actinomycetota</taxon>
        <taxon>Actinomycetes</taxon>
        <taxon>Mycobacteriales</taxon>
        <taxon>Mycobacteriaceae</taxon>
        <taxon>Mycobacterium</taxon>
    </lineage>
</organism>
<gene>
    <name evidence="3" type="ORF">AO501_12960</name>
</gene>
<dbReference type="Proteomes" id="UP000051677">
    <property type="component" value="Unassembled WGS sequence"/>
</dbReference>
<feature type="domain" description="Methyltransferase" evidence="2">
    <location>
        <begin position="43"/>
        <end position="129"/>
    </location>
</feature>
<proteinExistence type="predicted"/>
<dbReference type="STRING" id="1778.A9W97_11875"/>